<organism evidence="5 6">
    <name type="scientific">Durusdinium trenchii</name>
    <dbReference type="NCBI Taxonomy" id="1381693"/>
    <lineage>
        <taxon>Eukaryota</taxon>
        <taxon>Sar</taxon>
        <taxon>Alveolata</taxon>
        <taxon>Dinophyceae</taxon>
        <taxon>Suessiales</taxon>
        <taxon>Symbiodiniaceae</taxon>
        <taxon>Durusdinium</taxon>
    </lineage>
</organism>
<dbReference type="InterPro" id="IPR000719">
    <property type="entry name" value="Prot_kinase_dom"/>
</dbReference>
<dbReference type="Gene3D" id="2.60.200.20">
    <property type="match status" value="2"/>
</dbReference>
<keyword evidence="1" id="KW-0067">ATP-binding</keyword>
<dbReference type="Gene3D" id="1.10.510.10">
    <property type="entry name" value="Transferase(Phosphotransferase) domain 1"/>
    <property type="match status" value="1"/>
</dbReference>
<dbReference type="SUPFAM" id="SSF56112">
    <property type="entry name" value="Protein kinase-like (PK-like)"/>
    <property type="match status" value="1"/>
</dbReference>
<feature type="region of interest" description="Disordered" evidence="2">
    <location>
        <begin position="367"/>
        <end position="433"/>
    </location>
</feature>
<evidence type="ECO:0000256" key="1">
    <source>
        <dbReference type="PROSITE-ProRule" id="PRU10141"/>
    </source>
</evidence>
<feature type="domain" description="Protein kinase" evidence="4">
    <location>
        <begin position="85"/>
        <end position="370"/>
    </location>
</feature>
<feature type="compositionally biased region" description="Polar residues" evidence="2">
    <location>
        <begin position="810"/>
        <end position="827"/>
    </location>
</feature>
<protein>
    <submittedName>
        <fullName evidence="5">Probable LRR receptor-like serine/threonine-protein kinase At5g48740</fullName>
    </submittedName>
</protein>
<dbReference type="SUPFAM" id="SSF49879">
    <property type="entry name" value="SMAD/FHA domain"/>
    <property type="match status" value="2"/>
</dbReference>
<dbReference type="PROSITE" id="PS50011">
    <property type="entry name" value="PROTEIN_KINASE_DOM"/>
    <property type="match status" value="1"/>
</dbReference>
<dbReference type="PANTHER" id="PTHR48006">
    <property type="entry name" value="LEUCINE-RICH REPEAT-CONTAINING PROTEIN DDB_G0281931-RELATED"/>
    <property type="match status" value="1"/>
</dbReference>
<keyword evidence="1" id="KW-0547">Nucleotide-binding</keyword>
<proteinExistence type="predicted"/>
<keyword evidence="6" id="KW-1185">Reference proteome</keyword>
<comment type="caution">
    <text evidence="5">The sequence shown here is derived from an EMBL/GenBank/DDBJ whole genome shotgun (WGS) entry which is preliminary data.</text>
</comment>
<feature type="compositionally biased region" description="Low complexity" evidence="2">
    <location>
        <begin position="394"/>
        <end position="408"/>
    </location>
</feature>
<sequence length="1072" mass="117220">MYPWQNGGIVQVYAKGPSPFPIGQPVPHPVSYQGAYAQPYVQPVQPPMPPPPMLQPDRPPRHSTQLREISLQYSYEELSAATKNWHNSERLGSGSYGSVFKGELEDGSEVAIKAIDLKALGAESSGFEEEVQMLSKFRHPNLVTLLGWAKHDLNRYLVYELLSGGDCFQRLQKSKKPSAGCPFHWFERLSVCLDAAAGLSHMHNSKPKAFHRDIKSANILLDRHGTAKMADFGLSCAAGKLDSLHVTVRTISGTPGYACPIYSRTGRVTEGGEVYSFGMVMFELLTGLAPATADASRKGGIAYQVAEAVEQDSPGALERCMTHLDCHAGWPTQLAREMAEMALRAVQPNDEERPRFVELVKALRKHNERFPKPSQPSTFNAGGVPQLPQHLISPEQIQPAQQPAANEQHTPQAHPAKKVVQPEDLNGRPPQVKVPSPMLLPPANSALATFGLEYVSASGTEPDGIPQGFHCVYLKPSPDSQCSSDMSTFAIGRSHQQKAFEVWVPDTALQCCISRTAFEILCGAKGENAFLTVRGQGTISVDGKVAPREIAVPLQVRSEITFSHAAEGTIILRLRYLPASEFTPKVEGPTSPPPRRTVRRADEIASDSDVRSVSARPRTAWVLACVHVEGLTPGQIAELRSAVRDIQVSQFPMMLGRLHQIQLEALVKAADKPKLATFISRTHGKLEVDPDGVLRLSNVSPSSNPLYVGDDQVLPGQSQRLENGQELGFARDESGVHVHFLKFKVVQVDHIDRFASPPGRHLEAGPRRGSGEIHLSPPRDARSQRPTQAENSDAQAAPRRASGEIHLSPPRNNARSQRPTQAESSDAQEVHLLTLSPPRRKVSRDPSASSRVSGSLRYHEEVARIRPASSTVRLVLSGEGVKDNVPSADRQIGPISLLQQPDHTLYVGRKHQPELLKRSVAQDCLPFMSRDHFSICFDHGEFRIRTLTSNPIWRVRSDAEPVELQRGEPVDLQSGDRIALGTGSDNAPESAVQSLCWLFTVEGTELAQANSFEGCRTPPSPGGAGPRISDLPPIIRVLRTDRSLSPDSPASPARERIMSEGGPKAKAKSRYK</sequence>
<dbReference type="PROSITE" id="PS00107">
    <property type="entry name" value="PROTEIN_KINASE_ATP"/>
    <property type="match status" value="1"/>
</dbReference>
<reference evidence="5 6" key="1">
    <citation type="submission" date="2024-02" db="EMBL/GenBank/DDBJ databases">
        <authorList>
            <person name="Chen Y."/>
            <person name="Shah S."/>
            <person name="Dougan E. K."/>
            <person name="Thang M."/>
            <person name="Chan C."/>
        </authorList>
    </citation>
    <scope>NUCLEOTIDE SEQUENCE [LARGE SCALE GENOMIC DNA]</scope>
</reference>
<dbReference type="PROSITE" id="PS50006">
    <property type="entry name" value="FHA_DOMAIN"/>
    <property type="match status" value="1"/>
</dbReference>
<feature type="region of interest" description="Disordered" evidence="2">
    <location>
        <begin position="584"/>
        <end position="604"/>
    </location>
</feature>
<dbReference type="Pfam" id="PF00498">
    <property type="entry name" value="FHA"/>
    <property type="match status" value="1"/>
</dbReference>
<feature type="compositionally biased region" description="Basic and acidic residues" evidence="2">
    <location>
        <begin position="760"/>
        <end position="783"/>
    </location>
</feature>
<gene>
    <name evidence="5" type="ORF">SCF082_LOCUS18176</name>
</gene>
<dbReference type="InterPro" id="IPR008984">
    <property type="entry name" value="SMAD_FHA_dom_sf"/>
</dbReference>
<dbReference type="EMBL" id="CAXAMM010012113">
    <property type="protein sequence ID" value="CAK9028009.1"/>
    <property type="molecule type" value="Genomic_DNA"/>
</dbReference>
<evidence type="ECO:0000256" key="2">
    <source>
        <dbReference type="SAM" id="MobiDB-lite"/>
    </source>
</evidence>
<dbReference type="Proteomes" id="UP001642464">
    <property type="component" value="Unassembled WGS sequence"/>
</dbReference>
<evidence type="ECO:0000313" key="6">
    <source>
        <dbReference type="Proteomes" id="UP001642464"/>
    </source>
</evidence>
<feature type="domain" description="FHA" evidence="3">
    <location>
        <begin position="653"/>
        <end position="713"/>
    </location>
</feature>
<feature type="compositionally biased region" description="Polar residues" evidence="2">
    <location>
        <begin position="784"/>
        <end position="794"/>
    </location>
</feature>
<dbReference type="InterPro" id="IPR051824">
    <property type="entry name" value="LRR_Rcpt-Like_S/T_Kinase"/>
</dbReference>
<feature type="binding site" evidence="1">
    <location>
        <position position="113"/>
    </location>
    <ligand>
        <name>ATP</name>
        <dbReference type="ChEBI" id="CHEBI:30616"/>
    </ligand>
</feature>
<dbReference type="InterPro" id="IPR011009">
    <property type="entry name" value="Kinase-like_dom_sf"/>
</dbReference>
<dbReference type="SMART" id="SM00220">
    <property type="entry name" value="S_TKc"/>
    <property type="match status" value="1"/>
</dbReference>
<dbReference type="InterPro" id="IPR017441">
    <property type="entry name" value="Protein_kinase_ATP_BS"/>
</dbReference>
<name>A0ABP0KNH5_9DINO</name>
<dbReference type="Pfam" id="PF00069">
    <property type="entry name" value="Pkinase"/>
    <property type="match status" value="1"/>
</dbReference>
<feature type="region of interest" description="Disordered" evidence="2">
    <location>
        <begin position="1011"/>
        <end position="1072"/>
    </location>
</feature>
<accession>A0ABP0KNH5</accession>
<dbReference type="PANTHER" id="PTHR48006:SF84">
    <property type="entry name" value="REPEAT TRANSMEMBRANE PROTEIN KINASE, PUTATIVE, EXPRESSED-RELATED"/>
    <property type="match status" value="1"/>
</dbReference>
<evidence type="ECO:0000259" key="3">
    <source>
        <dbReference type="PROSITE" id="PS50006"/>
    </source>
</evidence>
<dbReference type="InterPro" id="IPR000253">
    <property type="entry name" value="FHA_dom"/>
</dbReference>
<evidence type="ECO:0000313" key="5">
    <source>
        <dbReference type="EMBL" id="CAK9028009.1"/>
    </source>
</evidence>
<dbReference type="Gene3D" id="3.30.200.20">
    <property type="entry name" value="Phosphorylase Kinase, domain 1"/>
    <property type="match status" value="1"/>
</dbReference>
<evidence type="ECO:0000259" key="4">
    <source>
        <dbReference type="PROSITE" id="PS50011"/>
    </source>
</evidence>
<feature type="region of interest" description="Disordered" evidence="2">
    <location>
        <begin position="757"/>
        <end position="853"/>
    </location>
</feature>